<dbReference type="PANTHER" id="PTHR12224">
    <property type="entry name" value="BETA-1,4-MANNOSYL-GLYCOPROTEIN BETA-1,4-N-ACETYLGLUCOSAMINYL-TRANSFERASE"/>
    <property type="match status" value="1"/>
</dbReference>
<protein>
    <submittedName>
        <fullName evidence="1">Uncharacterized protein</fullName>
    </submittedName>
</protein>
<dbReference type="InterPro" id="IPR006813">
    <property type="entry name" value="Glyco_trans_17"/>
</dbReference>
<evidence type="ECO:0000313" key="1">
    <source>
        <dbReference type="EMBL" id="KAG5187731.1"/>
    </source>
</evidence>
<feature type="non-terminal residue" evidence="1">
    <location>
        <position position="1"/>
    </location>
</feature>
<proteinExistence type="predicted"/>
<sequence length="285" mass="33007">KIADIFMYNGEPLLELRLKLLYDVVDEFICVEARDVHSGARQKQGLYVEQYAEVLKPYRDKLTILIIEEFPTPDAGTLEALHTSWTHIFPESAQAWYRESYHRNYAADYVRSKYGNGAFVALVCDVDELPDPAIVREVRDSFGTYEKLSTPHHLVMEHFFYNFQWRYVDPFSNAYAVNEQGFRDMEGDLNLMRMSPNSGFRGGGWHGSYFLSVPGIVRKLESYAHREYSTEQFLDPNTIRGCLRSGCNILQQEPVWVLHEHNVSALPPPLQEFHCNLVFLQEHCG</sequence>
<dbReference type="PANTHER" id="PTHR12224:SF0">
    <property type="entry name" value="BETA-1,4-MANNOSYL-GLYCOPROTEIN 4-BETA-N-ACETYLGLUCOSAMINYLTRANSFERASE"/>
    <property type="match status" value="1"/>
</dbReference>
<dbReference type="GO" id="GO:0003830">
    <property type="term" value="F:beta-1,4-mannosylglycoprotein 4-beta-N-acetylglucosaminyltransferase activity"/>
    <property type="evidence" value="ECO:0007669"/>
    <property type="project" value="InterPro"/>
</dbReference>
<name>A0A835Z5R1_9STRA</name>
<dbReference type="GO" id="GO:0006044">
    <property type="term" value="P:N-acetylglucosamine metabolic process"/>
    <property type="evidence" value="ECO:0007669"/>
    <property type="project" value="TreeGrafter"/>
</dbReference>
<comment type="caution">
    <text evidence="1">The sequence shown here is derived from an EMBL/GenBank/DDBJ whole genome shotgun (WGS) entry which is preliminary data.</text>
</comment>
<evidence type="ECO:0000313" key="2">
    <source>
        <dbReference type="Proteomes" id="UP000664859"/>
    </source>
</evidence>
<gene>
    <name evidence="1" type="ORF">JKP88DRAFT_178677</name>
</gene>
<dbReference type="Proteomes" id="UP000664859">
    <property type="component" value="Unassembled WGS sequence"/>
</dbReference>
<dbReference type="Pfam" id="PF04724">
    <property type="entry name" value="Glyco_transf_17"/>
    <property type="match status" value="1"/>
</dbReference>
<accession>A0A835Z5R1</accession>
<reference evidence="1" key="1">
    <citation type="submission" date="2021-02" db="EMBL/GenBank/DDBJ databases">
        <title>First Annotated Genome of the Yellow-green Alga Tribonema minus.</title>
        <authorList>
            <person name="Mahan K.M."/>
        </authorList>
    </citation>
    <scope>NUCLEOTIDE SEQUENCE</scope>
    <source>
        <strain evidence="1">UTEX B ZZ1240</strain>
    </source>
</reference>
<dbReference type="GO" id="GO:0016020">
    <property type="term" value="C:membrane"/>
    <property type="evidence" value="ECO:0007669"/>
    <property type="project" value="InterPro"/>
</dbReference>
<dbReference type="EMBL" id="JAFCMP010000084">
    <property type="protein sequence ID" value="KAG5187731.1"/>
    <property type="molecule type" value="Genomic_DNA"/>
</dbReference>
<organism evidence="1 2">
    <name type="scientific">Tribonema minus</name>
    <dbReference type="NCBI Taxonomy" id="303371"/>
    <lineage>
        <taxon>Eukaryota</taxon>
        <taxon>Sar</taxon>
        <taxon>Stramenopiles</taxon>
        <taxon>Ochrophyta</taxon>
        <taxon>PX clade</taxon>
        <taxon>Xanthophyceae</taxon>
        <taxon>Tribonematales</taxon>
        <taxon>Tribonemataceae</taxon>
        <taxon>Tribonema</taxon>
    </lineage>
</organism>
<dbReference type="AlphaFoldDB" id="A0A835Z5R1"/>
<dbReference type="OrthoDB" id="6474464at2759"/>
<keyword evidence="2" id="KW-1185">Reference proteome</keyword>